<dbReference type="Proteomes" id="UP001501734">
    <property type="component" value="Unassembled WGS sequence"/>
</dbReference>
<comment type="caution">
    <text evidence="1">The sequence shown here is derived from an EMBL/GenBank/DDBJ whole genome shotgun (WGS) entry which is preliminary data.</text>
</comment>
<name>A0ABP7V3G3_9BACI</name>
<evidence type="ECO:0000313" key="1">
    <source>
        <dbReference type="EMBL" id="GAA4058728.1"/>
    </source>
</evidence>
<organism evidence="1 2">
    <name type="scientific">Amphibacillus indicireducens</name>
    <dbReference type="NCBI Taxonomy" id="1076330"/>
    <lineage>
        <taxon>Bacteria</taxon>
        <taxon>Bacillati</taxon>
        <taxon>Bacillota</taxon>
        <taxon>Bacilli</taxon>
        <taxon>Bacillales</taxon>
        <taxon>Bacillaceae</taxon>
        <taxon>Amphibacillus</taxon>
    </lineage>
</organism>
<protein>
    <submittedName>
        <fullName evidence="1">Uncharacterized protein</fullName>
    </submittedName>
</protein>
<accession>A0ABP7V3G3</accession>
<dbReference type="EMBL" id="BAABDL010000014">
    <property type="protein sequence ID" value="GAA4058728.1"/>
    <property type="molecule type" value="Genomic_DNA"/>
</dbReference>
<gene>
    <name evidence="1" type="ORF">GCM10022410_02360</name>
</gene>
<reference evidence="2" key="1">
    <citation type="journal article" date="2019" name="Int. J. Syst. Evol. Microbiol.">
        <title>The Global Catalogue of Microorganisms (GCM) 10K type strain sequencing project: providing services to taxonomists for standard genome sequencing and annotation.</title>
        <authorList>
            <consortium name="The Broad Institute Genomics Platform"/>
            <consortium name="The Broad Institute Genome Sequencing Center for Infectious Disease"/>
            <person name="Wu L."/>
            <person name="Ma J."/>
        </authorList>
    </citation>
    <scope>NUCLEOTIDE SEQUENCE [LARGE SCALE GENOMIC DNA]</scope>
    <source>
        <strain evidence="2">JCM 17250</strain>
    </source>
</reference>
<sequence length="49" mass="5670">MKSNGFFDSTKKGVLFRPFINNRNEDDKFKKALLIFIIKILNSGGHQIK</sequence>
<proteinExistence type="predicted"/>
<evidence type="ECO:0000313" key="2">
    <source>
        <dbReference type="Proteomes" id="UP001501734"/>
    </source>
</evidence>
<keyword evidence="2" id="KW-1185">Reference proteome</keyword>